<organism evidence="3 4">
    <name type="scientific">Morchella conica CCBAS932</name>
    <dbReference type="NCBI Taxonomy" id="1392247"/>
    <lineage>
        <taxon>Eukaryota</taxon>
        <taxon>Fungi</taxon>
        <taxon>Dikarya</taxon>
        <taxon>Ascomycota</taxon>
        <taxon>Pezizomycotina</taxon>
        <taxon>Pezizomycetes</taxon>
        <taxon>Pezizales</taxon>
        <taxon>Morchellaceae</taxon>
        <taxon>Morchella</taxon>
    </lineage>
</organism>
<evidence type="ECO:0000256" key="2">
    <source>
        <dbReference type="SAM" id="SignalP"/>
    </source>
</evidence>
<dbReference type="OrthoDB" id="73875at2759"/>
<dbReference type="InParanoid" id="A0A3N4KBQ9"/>
<reference evidence="3 4" key="1">
    <citation type="journal article" date="2018" name="Nat. Ecol. Evol.">
        <title>Pezizomycetes genomes reveal the molecular basis of ectomycorrhizal truffle lifestyle.</title>
        <authorList>
            <person name="Murat C."/>
            <person name="Payen T."/>
            <person name="Noel B."/>
            <person name="Kuo A."/>
            <person name="Morin E."/>
            <person name="Chen J."/>
            <person name="Kohler A."/>
            <person name="Krizsan K."/>
            <person name="Balestrini R."/>
            <person name="Da Silva C."/>
            <person name="Montanini B."/>
            <person name="Hainaut M."/>
            <person name="Levati E."/>
            <person name="Barry K.W."/>
            <person name="Belfiori B."/>
            <person name="Cichocki N."/>
            <person name="Clum A."/>
            <person name="Dockter R.B."/>
            <person name="Fauchery L."/>
            <person name="Guy J."/>
            <person name="Iotti M."/>
            <person name="Le Tacon F."/>
            <person name="Lindquist E.A."/>
            <person name="Lipzen A."/>
            <person name="Malagnac F."/>
            <person name="Mello A."/>
            <person name="Molinier V."/>
            <person name="Miyauchi S."/>
            <person name="Poulain J."/>
            <person name="Riccioni C."/>
            <person name="Rubini A."/>
            <person name="Sitrit Y."/>
            <person name="Splivallo R."/>
            <person name="Traeger S."/>
            <person name="Wang M."/>
            <person name="Zifcakova L."/>
            <person name="Wipf D."/>
            <person name="Zambonelli A."/>
            <person name="Paolocci F."/>
            <person name="Nowrousian M."/>
            <person name="Ottonello S."/>
            <person name="Baldrian P."/>
            <person name="Spatafora J.W."/>
            <person name="Henrissat B."/>
            <person name="Nagy L.G."/>
            <person name="Aury J.M."/>
            <person name="Wincker P."/>
            <person name="Grigoriev I.V."/>
            <person name="Bonfante P."/>
            <person name="Martin F.M."/>
        </authorList>
    </citation>
    <scope>NUCLEOTIDE SEQUENCE [LARGE SCALE GENOMIC DNA]</scope>
    <source>
        <strain evidence="3 4">CCBAS932</strain>
    </source>
</reference>
<evidence type="ECO:0000256" key="1">
    <source>
        <dbReference type="SAM" id="MobiDB-lite"/>
    </source>
</evidence>
<accession>A0A3N4KBQ9</accession>
<keyword evidence="4" id="KW-1185">Reference proteome</keyword>
<sequence length="302" mass="32974">MTMAPRLPSLLLLGTLCLLLLATPASAKRVRWPAPLSRSVAEKERFGDLTPAQACLPDACCCEPGFCSTRPSYFRPKRCKKNCNDIKGGKAEWKRRVKKVRNAEIARECEQEILKKAPKNTQPSSPPEKKKKTKNEQQKPATPPPGGDSKKKASTESFGRIVFAGPSNALSNMDSINAGSHWHFLTCETPGTSSKTRQTVRVICTTAGEADSNCDIIYEDGVEGTVVKVPRGCFEGDYAVLHGMVEAEDQSVPEGVKGGKVMEMTFDYNFGSVKETEEPVSFRIDFSNVPGYNDAMEGFGGI</sequence>
<dbReference type="AlphaFoldDB" id="A0A3N4KBQ9"/>
<keyword evidence="2" id="KW-0732">Signal</keyword>
<evidence type="ECO:0000313" key="3">
    <source>
        <dbReference type="EMBL" id="RPB07947.1"/>
    </source>
</evidence>
<feature type="signal peptide" evidence="2">
    <location>
        <begin position="1"/>
        <end position="27"/>
    </location>
</feature>
<dbReference type="EMBL" id="ML119171">
    <property type="protein sequence ID" value="RPB07947.1"/>
    <property type="molecule type" value="Genomic_DNA"/>
</dbReference>
<feature type="region of interest" description="Disordered" evidence="1">
    <location>
        <begin position="111"/>
        <end position="154"/>
    </location>
</feature>
<protein>
    <submittedName>
        <fullName evidence="3">Uncharacterized protein</fullName>
    </submittedName>
</protein>
<feature type="chain" id="PRO_5017939374" evidence="2">
    <location>
        <begin position="28"/>
        <end position="302"/>
    </location>
</feature>
<proteinExistence type="predicted"/>
<gene>
    <name evidence="3" type="ORF">P167DRAFT_539648</name>
</gene>
<dbReference type="STRING" id="1392247.A0A3N4KBQ9"/>
<evidence type="ECO:0000313" key="4">
    <source>
        <dbReference type="Proteomes" id="UP000277580"/>
    </source>
</evidence>
<name>A0A3N4KBQ9_9PEZI</name>
<dbReference type="Proteomes" id="UP000277580">
    <property type="component" value="Unassembled WGS sequence"/>
</dbReference>